<proteinExistence type="predicted"/>
<feature type="compositionally biased region" description="Acidic residues" evidence="1">
    <location>
        <begin position="97"/>
        <end position="108"/>
    </location>
</feature>
<keyword evidence="3" id="KW-1185">Reference proteome</keyword>
<dbReference type="EMBL" id="PDUG01000002">
    <property type="protein sequence ID" value="PIC45799.1"/>
    <property type="molecule type" value="Genomic_DNA"/>
</dbReference>
<organism evidence="2 3">
    <name type="scientific">Caenorhabditis nigoni</name>
    <dbReference type="NCBI Taxonomy" id="1611254"/>
    <lineage>
        <taxon>Eukaryota</taxon>
        <taxon>Metazoa</taxon>
        <taxon>Ecdysozoa</taxon>
        <taxon>Nematoda</taxon>
        <taxon>Chromadorea</taxon>
        <taxon>Rhabditida</taxon>
        <taxon>Rhabditina</taxon>
        <taxon>Rhabditomorpha</taxon>
        <taxon>Rhabditoidea</taxon>
        <taxon>Rhabditidae</taxon>
        <taxon>Peloderinae</taxon>
        <taxon>Caenorhabditis</taxon>
    </lineage>
</organism>
<dbReference type="STRING" id="1611254.A0A2G5V217"/>
<evidence type="ECO:0000313" key="3">
    <source>
        <dbReference type="Proteomes" id="UP000230233"/>
    </source>
</evidence>
<accession>A0A2G5V217</accession>
<feature type="region of interest" description="Disordered" evidence="1">
    <location>
        <begin position="152"/>
        <end position="210"/>
    </location>
</feature>
<evidence type="ECO:0000256" key="1">
    <source>
        <dbReference type="SAM" id="MobiDB-lite"/>
    </source>
</evidence>
<gene>
    <name evidence="2" type="primary">Cnig_chr_II.g5701</name>
    <name evidence="2" type="ORF">B9Z55_005701</name>
</gene>
<feature type="region of interest" description="Disordered" evidence="1">
    <location>
        <begin position="95"/>
        <end position="120"/>
    </location>
</feature>
<feature type="region of interest" description="Disordered" evidence="1">
    <location>
        <begin position="38"/>
        <end position="71"/>
    </location>
</feature>
<dbReference type="AlphaFoldDB" id="A0A2G5V217"/>
<feature type="compositionally biased region" description="Basic and acidic residues" evidence="1">
    <location>
        <begin position="40"/>
        <end position="71"/>
    </location>
</feature>
<dbReference type="Proteomes" id="UP000230233">
    <property type="component" value="Chromosome II"/>
</dbReference>
<comment type="caution">
    <text evidence="2">The sequence shown here is derived from an EMBL/GenBank/DDBJ whole genome shotgun (WGS) entry which is preliminary data.</text>
</comment>
<feature type="compositionally biased region" description="Basic and acidic residues" evidence="1">
    <location>
        <begin position="157"/>
        <end position="170"/>
    </location>
</feature>
<reference evidence="3" key="1">
    <citation type="submission" date="2017-10" db="EMBL/GenBank/DDBJ databases">
        <title>Rapid genome shrinkage in a self-fertile nematode reveals novel sperm competition proteins.</title>
        <authorList>
            <person name="Yin D."/>
            <person name="Schwarz E.M."/>
            <person name="Thomas C.G."/>
            <person name="Felde R.L."/>
            <person name="Korf I.F."/>
            <person name="Cutter A.D."/>
            <person name="Schartner C.M."/>
            <person name="Ralston E.J."/>
            <person name="Meyer B.J."/>
            <person name="Haag E.S."/>
        </authorList>
    </citation>
    <scope>NUCLEOTIDE SEQUENCE [LARGE SCALE GENOMIC DNA]</scope>
    <source>
        <strain evidence="3">JU1422</strain>
    </source>
</reference>
<sequence>MTVVEKGKKLDNKKVGKLLNELDKFVTPFECYKMMLIAKQKQEEEDRKEAERKRLEEGDKPKTMFSHHDAAVVRKPEFDPKILNVDNLKVEATEAGEQQEETPIEEQAEPPIFDPSRFSDDQIMSKKAMKRQRQAARRNIDVSIKIEEESGEVEEFDYNKSDSSEFEKPVSDPNAAFDPFHQKYRLKNNSKKNKAMKKSSNRTGTINYKR</sequence>
<protein>
    <submittedName>
        <fullName evidence="2">Uncharacterized protein</fullName>
    </submittedName>
</protein>
<name>A0A2G5V217_9PELO</name>
<feature type="compositionally biased region" description="Basic residues" evidence="1">
    <location>
        <begin position="182"/>
        <end position="200"/>
    </location>
</feature>
<evidence type="ECO:0000313" key="2">
    <source>
        <dbReference type="EMBL" id="PIC45799.1"/>
    </source>
</evidence>